<keyword evidence="4" id="KW-1185">Reference proteome</keyword>
<dbReference type="AlphaFoldDB" id="M4BIY2"/>
<dbReference type="EMBL" id="JH598306">
    <property type="status" value="NOT_ANNOTATED_CDS"/>
    <property type="molecule type" value="Genomic_DNA"/>
</dbReference>
<dbReference type="PANTHER" id="PTHR13430:SF4">
    <property type="entry name" value="AUTOPHAGY-RELATED PROTEIN 13"/>
    <property type="match status" value="1"/>
</dbReference>
<dbReference type="GO" id="GO:0000407">
    <property type="term" value="C:phagophore assembly site"/>
    <property type="evidence" value="ECO:0007669"/>
    <property type="project" value="TreeGrafter"/>
</dbReference>
<reference evidence="4" key="1">
    <citation type="journal article" date="2010" name="Science">
        <title>Signatures of adaptation to obligate biotrophy in the Hyaloperonospora arabidopsidis genome.</title>
        <authorList>
            <person name="Baxter L."/>
            <person name="Tripathy S."/>
            <person name="Ishaque N."/>
            <person name="Boot N."/>
            <person name="Cabral A."/>
            <person name="Kemen E."/>
            <person name="Thines M."/>
            <person name="Ah-Fong A."/>
            <person name="Anderson R."/>
            <person name="Badejoko W."/>
            <person name="Bittner-Eddy P."/>
            <person name="Boore J.L."/>
            <person name="Chibucos M.C."/>
            <person name="Coates M."/>
            <person name="Dehal P."/>
            <person name="Delehaunty K."/>
            <person name="Dong S."/>
            <person name="Downton P."/>
            <person name="Dumas B."/>
            <person name="Fabro G."/>
            <person name="Fronick C."/>
            <person name="Fuerstenberg S.I."/>
            <person name="Fulton L."/>
            <person name="Gaulin E."/>
            <person name="Govers F."/>
            <person name="Hughes L."/>
            <person name="Humphray S."/>
            <person name="Jiang R.H."/>
            <person name="Judelson H."/>
            <person name="Kamoun S."/>
            <person name="Kyung K."/>
            <person name="Meijer H."/>
            <person name="Minx P."/>
            <person name="Morris P."/>
            <person name="Nelson J."/>
            <person name="Phuntumart V."/>
            <person name="Qutob D."/>
            <person name="Rehmany A."/>
            <person name="Rougon-Cardoso A."/>
            <person name="Ryden P."/>
            <person name="Torto-Alalibo T."/>
            <person name="Studholme D."/>
            <person name="Wang Y."/>
            <person name="Win J."/>
            <person name="Wood J."/>
            <person name="Clifton S.W."/>
            <person name="Rogers J."/>
            <person name="Van den Ackerveken G."/>
            <person name="Jones J.D."/>
            <person name="McDowell J.M."/>
            <person name="Beynon J."/>
            <person name="Tyler B.M."/>
        </authorList>
    </citation>
    <scope>NUCLEOTIDE SEQUENCE [LARGE SCALE GENOMIC DNA]</scope>
    <source>
        <strain evidence="4">Emoy2</strain>
    </source>
</reference>
<dbReference type="eggNOG" id="KOG4573">
    <property type="taxonomic scope" value="Eukaryota"/>
</dbReference>
<reference evidence="3" key="2">
    <citation type="submission" date="2015-06" db="UniProtKB">
        <authorList>
            <consortium name="EnsemblProtists"/>
        </authorList>
    </citation>
    <scope>IDENTIFICATION</scope>
    <source>
        <strain evidence="3">Emoy2</strain>
    </source>
</reference>
<protein>
    <recommendedName>
        <fullName evidence="2">Autophagy-related protein 13 N-terminal domain-containing protein</fullName>
    </recommendedName>
</protein>
<evidence type="ECO:0000256" key="1">
    <source>
        <dbReference type="ARBA" id="ARBA00023006"/>
    </source>
</evidence>
<dbReference type="HOGENOM" id="CLU_569200_0_0_1"/>
<name>M4BIY2_HYAAE</name>
<accession>M4BIY2</accession>
<feature type="domain" description="Autophagy-related protein 13 N-terminal" evidence="2">
    <location>
        <begin position="23"/>
        <end position="142"/>
    </location>
</feature>
<dbReference type="GO" id="GO:0034497">
    <property type="term" value="P:protein localization to phagophore assembly site"/>
    <property type="evidence" value="ECO:0007669"/>
    <property type="project" value="TreeGrafter"/>
</dbReference>
<evidence type="ECO:0000313" key="3">
    <source>
        <dbReference type="EnsemblProtists" id="HpaP806359"/>
    </source>
</evidence>
<dbReference type="GO" id="GO:0000423">
    <property type="term" value="P:mitophagy"/>
    <property type="evidence" value="ECO:0007669"/>
    <property type="project" value="TreeGrafter"/>
</dbReference>
<dbReference type="PANTHER" id="PTHR13430">
    <property type="match status" value="1"/>
</dbReference>
<dbReference type="STRING" id="559515.M4BIY2"/>
<dbReference type="EnsemblProtists" id="HpaT806359">
    <property type="protein sequence ID" value="HpaP806359"/>
    <property type="gene ID" value="HpaG806359"/>
</dbReference>
<evidence type="ECO:0000313" key="4">
    <source>
        <dbReference type="Proteomes" id="UP000011713"/>
    </source>
</evidence>
<dbReference type="InterPro" id="IPR036570">
    <property type="entry name" value="HORMA_dom_sf"/>
</dbReference>
<dbReference type="GO" id="GO:0034727">
    <property type="term" value="P:piecemeal microautophagy of the nucleus"/>
    <property type="evidence" value="ECO:0007669"/>
    <property type="project" value="TreeGrafter"/>
</dbReference>
<sequence length="480" mass="50765">MAAWRDDVRLPLAIDIFWEGAAGSCHKVLLERWSVTFAVEGESSSSGLSSTQDVIQQLKEVCKKISVLLRALFSFMRQLPAHRLFAQSYPSMLSYTIHAVPASNATRAFEAQFVATSGYAFIPIATPFGLLKVATVYRRDCSQFTEQQKQATPSRILQNNFIIQDYVPGSPDLVPASAPAPSWTRAVLAQLPTREAGSPIASFVPTSDAQLLRDDDVRDLPQCRSSPRSIPMSIAGSKQHFDSTGVDCKRTGEVAAVCHQPGVSQPMAIPRASIEGSIATAHILNAGTEIEYSEEKSGGILRESLISAKSRGFSPAFGDCGVTAWGISPTTPDLFSLALVGAEASVVGGQPRLLLSESPDVEGTNIVQGDGSSSEGLDMLLPFAIGDGSMTVASAFDTQSGSSPNCSSRLETAAVGAFLHQLKNAPKLSRSTCAGAGAGAGAKSGKLSSEGRDDISSQASLFDDELASFRSLRDELAQAL</sequence>
<keyword evidence="1" id="KW-0072">Autophagy</keyword>
<dbReference type="InParanoid" id="M4BIY2"/>
<dbReference type="OMA" id="NCEFIRE"/>
<dbReference type="Proteomes" id="UP000011713">
    <property type="component" value="Unassembled WGS sequence"/>
</dbReference>
<proteinExistence type="predicted"/>
<dbReference type="Pfam" id="PF10033">
    <property type="entry name" value="ATG13"/>
    <property type="match status" value="1"/>
</dbReference>
<dbReference type="Gene3D" id="3.30.900.10">
    <property type="entry name" value="HORMA domain"/>
    <property type="match status" value="1"/>
</dbReference>
<dbReference type="GO" id="GO:0005829">
    <property type="term" value="C:cytosol"/>
    <property type="evidence" value="ECO:0007669"/>
    <property type="project" value="TreeGrafter"/>
</dbReference>
<dbReference type="InterPro" id="IPR018731">
    <property type="entry name" value="Atg13_N"/>
</dbReference>
<organism evidence="3 4">
    <name type="scientific">Hyaloperonospora arabidopsidis (strain Emoy2)</name>
    <name type="common">Downy mildew agent</name>
    <name type="synonym">Peronospora arabidopsidis</name>
    <dbReference type="NCBI Taxonomy" id="559515"/>
    <lineage>
        <taxon>Eukaryota</taxon>
        <taxon>Sar</taxon>
        <taxon>Stramenopiles</taxon>
        <taxon>Oomycota</taxon>
        <taxon>Peronosporomycetes</taxon>
        <taxon>Peronosporales</taxon>
        <taxon>Peronosporaceae</taxon>
        <taxon>Hyaloperonospora</taxon>
    </lineage>
</organism>
<dbReference type="InterPro" id="IPR040182">
    <property type="entry name" value="ATG13"/>
</dbReference>
<evidence type="ECO:0000259" key="2">
    <source>
        <dbReference type="Pfam" id="PF10033"/>
    </source>
</evidence>
<dbReference type="VEuPathDB" id="FungiDB:HpaG806359"/>
<dbReference type="GO" id="GO:1990316">
    <property type="term" value="C:Atg1/ULK1 kinase complex"/>
    <property type="evidence" value="ECO:0007669"/>
    <property type="project" value="InterPro"/>
</dbReference>